<sequence length="98" mass="10056">MKLMGISKLADLSRRAGDALDGAIPALLAELEAGTWQSATEIAGFFPMAVVDGITVRISLDGGYRVDLLADCEAQMILIEYAGPGSGARAGKTGSKAA</sequence>
<evidence type="ECO:0000313" key="1">
    <source>
        <dbReference type="EMBL" id="KWV60493.1"/>
    </source>
</evidence>
<comment type="caution">
    <text evidence="1">The sequence shown here is derived from an EMBL/GenBank/DDBJ whole genome shotgun (WGS) entry which is preliminary data.</text>
</comment>
<organism evidence="1 2">
    <name type="scientific">Bradyrhizobium macuxiense</name>
    <dbReference type="NCBI Taxonomy" id="1755647"/>
    <lineage>
        <taxon>Bacteria</taxon>
        <taxon>Pseudomonadati</taxon>
        <taxon>Pseudomonadota</taxon>
        <taxon>Alphaproteobacteria</taxon>
        <taxon>Hyphomicrobiales</taxon>
        <taxon>Nitrobacteraceae</taxon>
        <taxon>Bradyrhizobium</taxon>
    </lineage>
</organism>
<evidence type="ECO:0000313" key="2">
    <source>
        <dbReference type="Proteomes" id="UP000057737"/>
    </source>
</evidence>
<dbReference type="RefSeq" id="WP_066500567.1">
    <property type="nucleotide sequence ID" value="NZ_LNCU01000019.1"/>
</dbReference>
<accession>A0A109K4D4</accession>
<protein>
    <submittedName>
        <fullName evidence="1">Uncharacterized protein</fullName>
    </submittedName>
</protein>
<dbReference type="Proteomes" id="UP000057737">
    <property type="component" value="Unassembled WGS sequence"/>
</dbReference>
<keyword evidence="2" id="KW-1185">Reference proteome</keyword>
<proteinExistence type="predicted"/>
<dbReference type="OrthoDB" id="8453378at2"/>
<reference evidence="1 2" key="1">
    <citation type="submission" date="2015-11" db="EMBL/GenBank/DDBJ databases">
        <title>Draft Genome Sequence of the Strain BR 10303 (Bradyrhizobium sp.) isolated from nodules of Centrolobium paraense.</title>
        <authorList>
            <person name="Zelli J.E."/>
            <person name="Simoes-Araujo J.L."/>
            <person name="Barauna A.C."/>
            <person name="Silva K."/>
        </authorList>
    </citation>
    <scope>NUCLEOTIDE SEQUENCE [LARGE SCALE GENOMIC DNA]</scope>
    <source>
        <strain evidence="1 2">BR 10303</strain>
    </source>
</reference>
<dbReference type="EMBL" id="LNCU01000019">
    <property type="protein sequence ID" value="KWV60493.1"/>
    <property type="molecule type" value="Genomic_DNA"/>
</dbReference>
<gene>
    <name evidence="1" type="ORF">AS156_29390</name>
</gene>
<dbReference type="AlphaFoldDB" id="A0A109K4D4"/>
<name>A0A109K4D4_9BRAD</name>